<dbReference type="AlphaFoldDB" id="A0A7W5APF3"/>
<protein>
    <submittedName>
        <fullName evidence="1">Uncharacterized protein</fullName>
    </submittedName>
</protein>
<comment type="caution">
    <text evidence="1">The sequence shown here is derived from an EMBL/GenBank/DDBJ whole genome shotgun (WGS) entry which is preliminary data.</text>
</comment>
<accession>A0A7W5APF3</accession>
<organism evidence="1 2">
    <name type="scientific">Actinoplanes campanulatus</name>
    <dbReference type="NCBI Taxonomy" id="113559"/>
    <lineage>
        <taxon>Bacteria</taxon>
        <taxon>Bacillati</taxon>
        <taxon>Actinomycetota</taxon>
        <taxon>Actinomycetes</taxon>
        <taxon>Micromonosporales</taxon>
        <taxon>Micromonosporaceae</taxon>
        <taxon>Actinoplanes</taxon>
    </lineage>
</organism>
<dbReference type="EMBL" id="JACHXF010000022">
    <property type="protein sequence ID" value="MBB3100007.1"/>
    <property type="molecule type" value="Genomic_DNA"/>
</dbReference>
<sequence length="82" mass="8583">MRRRVAGLGDDRDRAIVAEVALVFGAQQVGDGVDGVALHADRRGVDAVRHQPRPHQVGFRHAKEGLAGRVGAAPRGALAVDG</sequence>
<proteinExistence type="predicted"/>
<dbReference type="Proteomes" id="UP000590749">
    <property type="component" value="Unassembled WGS sequence"/>
</dbReference>
<gene>
    <name evidence="1" type="ORF">FHR83_007725</name>
</gene>
<reference evidence="1 2" key="1">
    <citation type="submission" date="2020-08" db="EMBL/GenBank/DDBJ databases">
        <title>Genomic Encyclopedia of Type Strains, Phase III (KMG-III): the genomes of soil and plant-associated and newly described type strains.</title>
        <authorList>
            <person name="Whitman W."/>
        </authorList>
    </citation>
    <scope>NUCLEOTIDE SEQUENCE [LARGE SCALE GENOMIC DNA]</scope>
    <source>
        <strain evidence="1 2">CECT 3287</strain>
    </source>
</reference>
<evidence type="ECO:0000313" key="1">
    <source>
        <dbReference type="EMBL" id="MBB3100007.1"/>
    </source>
</evidence>
<evidence type="ECO:0000313" key="2">
    <source>
        <dbReference type="Proteomes" id="UP000590749"/>
    </source>
</evidence>
<name>A0A7W5APF3_9ACTN</name>
<keyword evidence="2" id="KW-1185">Reference proteome</keyword>